<name>A0A2M8LHC0_9BACT</name>
<dbReference type="InterPro" id="IPR011051">
    <property type="entry name" value="RmlC_Cupin_sf"/>
</dbReference>
<dbReference type="GO" id="GO:0016853">
    <property type="term" value="F:isomerase activity"/>
    <property type="evidence" value="ECO:0007669"/>
    <property type="project" value="UniProtKB-KW"/>
</dbReference>
<dbReference type="CDD" id="cd02213">
    <property type="entry name" value="cupin_PMI_typeII_C"/>
    <property type="match status" value="1"/>
</dbReference>
<dbReference type="GO" id="GO:0004475">
    <property type="term" value="F:mannose-1-phosphate guanylyltransferase (GTP) activity"/>
    <property type="evidence" value="ECO:0007669"/>
    <property type="project" value="TreeGrafter"/>
</dbReference>
<dbReference type="EMBL" id="PFEU01000009">
    <property type="protein sequence ID" value="PJE76839.1"/>
    <property type="molecule type" value="Genomic_DNA"/>
</dbReference>
<evidence type="ECO:0000259" key="2">
    <source>
        <dbReference type="Pfam" id="PF01050"/>
    </source>
</evidence>
<reference evidence="4" key="1">
    <citation type="submission" date="2017-09" db="EMBL/GenBank/DDBJ databases">
        <title>Depth-based differentiation of microbial function through sediment-hosted aquifers and enrichment of novel symbionts in the deep terrestrial subsurface.</title>
        <authorList>
            <person name="Probst A.J."/>
            <person name="Ladd B."/>
            <person name="Jarett J.K."/>
            <person name="Geller-Mcgrath D.E."/>
            <person name="Sieber C.M.K."/>
            <person name="Emerson J.B."/>
            <person name="Anantharaman K."/>
            <person name="Thomas B.C."/>
            <person name="Malmstrom R."/>
            <person name="Stieglmeier M."/>
            <person name="Klingl A."/>
            <person name="Woyke T."/>
            <person name="Ryan C.M."/>
            <person name="Banfield J.F."/>
        </authorList>
    </citation>
    <scope>NUCLEOTIDE SEQUENCE [LARGE SCALE GENOMIC DNA]</scope>
</reference>
<dbReference type="PANTHER" id="PTHR46390:SF1">
    <property type="entry name" value="MANNOSE-1-PHOSPHATE GUANYLYLTRANSFERASE"/>
    <property type="match status" value="1"/>
</dbReference>
<sequence length="123" mass="14172">MNTPENVRPWGRYDVLEEMPTHQVKRITVSPGGRLSYQRHKRREEFWVIISGQARLTLDDVESDHGPGEVLIVPFEAKHRVACIGDETLVFIEVQRGDYFGEDDIERFSDDYGREGTTTPHGE</sequence>
<dbReference type="Gene3D" id="2.60.120.10">
    <property type="entry name" value="Jelly Rolls"/>
    <property type="match status" value="1"/>
</dbReference>
<dbReference type="InterPro" id="IPR014710">
    <property type="entry name" value="RmlC-like_jellyroll"/>
</dbReference>
<organism evidence="3 4">
    <name type="scientific">Candidatus Uhrbacteria bacterium CG10_big_fil_rev_8_21_14_0_10_48_16</name>
    <dbReference type="NCBI Taxonomy" id="1975038"/>
    <lineage>
        <taxon>Bacteria</taxon>
        <taxon>Candidatus Uhriibacteriota</taxon>
    </lineage>
</organism>
<protein>
    <submittedName>
        <fullName evidence="3">Mannose-6-phosphate isomerase</fullName>
    </submittedName>
</protein>
<feature type="region of interest" description="Disordered" evidence="1">
    <location>
        <begin position="104"/>
        <end position="123"/>
    </location>
</feature>
<evidence type="ECO:0000313" key="4">
    <source>
        <dbReference type="Proteomes" id="UP000231436"/>
    </source>
</evidence>
<evidence type="ECO:0000313" key="3">
    <source>
        <dbReference type="EMBL" id="PJE76839.1"/>
    </source>
</evidence>
<dbReference type="InterPro" id="IPR051161">
    <property type="entry name" value="Mannose-6P_isomerase_type2"/>
</dbReference>
<feature type="domain" description="Mannose-6-phosphate isomerase type II C-terminal" evidence="2">
    <location>
        <begin position="6"/>
        <end position="110"/>
    </location>
</feature>
<dbReference type="AlphaFoldDB" id="A0A2M8LHC0"/>
<dbReference type="SUPFAM" id="SSF51182">
    <property type="entry name" value="RmlC-like cupins"/>
    <property type="match status" value="1"/>
</dbReference>
<gene>
    <name evidence="3" type="ORF">COV05_02335</name>
</gene>
<dbReference type="InterPro" id="IPR001538">
    <property type="entry name" value="Man6P_isomerase-2_C"/>
</dbReference>
<keyword evidence="3" id="KW-0413">Isomerase</keyword>
<proteinExistence type="predicted"/>
<dbReference type="GO" id="GO:0009298">
    <property type="term" value="P:GDP-mannose biosynthetic process"/>
    <property type="evidence" value="ECO:0007669"/>
    <property type="project" value="TreeGrafter"/>
</dbReference>
<dbReference type="PANTHER" id="PTHR46390">
    <property type="entry name" value="MANNOSE-1-PHOSPHATE GUANYLYLTRANSFERASE"/>
    <property type="match status" value="1"/>
</dbReference>
<dbReference type="Proteomes" id="UP000231436">
    <property type="component" value="Unassembled WGS sequence"/>
</dbReference>
<comment type="caution">
    <text evidence="3">The sequence shown here is derived from an EMBL/GenBank/DDBJ whole genome shotgun (WGS) entry which is preliminary data.</text>
</comment>
<dbReference type="GO" id="GO:0005976">
    <property type="term" value="P:polysaccharide metabolic process"/>
    <property type="evidence" value="ECO:0007669"/>
    <property type="project" value="InterPro"/>
</dbReference>
<evidence type="ECO:0000256" key="1">
    <source>
        <dbReference type="SAM" id="MobiDB-lite"/>
    </source>
</evidence>
<accession>A0A2M8LHC0</accession>
<dbReference type="Pfam" id="PF01050">
    <property type="entry name" value="MannoseP_isomer"/>
    <property type="match status" value="1"/>
</dbReference>